<comment type="caution">
    <text evidence="3">The sequence shown here is derived from an EMBL/GenBank/DDBJ whole genome shotgun (WGS) entry which is preliminary data.</text>
</comment>
<name>A0A2S5T399_9BURK</name>
<keyword evidence="1" id="KW-0378">Hydrolase</keyword>
<dbReference type="EMBL" id="PSNY01000012">
    <property type="protein sequence ID" value="PPE69460.1"/>
    <property type="molecule type" value="Genomic_DNA"/>
</dbReference>
<dbReference type="AlphaFoldDB" id="A0A2S5T399"/>
<dbReference type="Proteomes" id="UP000239406">
    <property type="component" value="Unassembled WGS sequence"/>
</dbReference>
<organism evidence="3 4">
    <name type="scientific">Caldimonas thermodepolymerans</name>
    <dbReference type="NCBI Taxonomy" id="215580"/>
    <lineage>
        <taxon>Bacteria</taxon>
        <taxon>Pseudomonadati</taxon>
        <taxon>Pseudomonadota</taxon>
        <taxon>Betaproteobacteria</taxon>
        <taxon>Burkholderiales</taxon>
        <taxon>Sphaerotilaceae</taxon>
        <taxon>Caldimonas</taxon>
    </lineage>
</organism>
<gene>
    <name evidence="3" type="ORF">C1702_12250</name>
</gene>
<dbReference type="GO" id="GO:0016787">
    <property type="term" value="F:hydrolase activity"/>
    <property type="evidence" value="ECO:0007669"/>
    <property type="project" value="UniProtKB-KW"/>
</dbReference>
<evidence type="ECO:0000259" key="2">
    <source>
        <dbReference type="Pfam" id="PF20434"/>
    </source>
</evidence>
<sequence>MSTSLQDPAWLDAQYNNRARIPEHPQIFARWAKASREARQALEPLLDLRYGPAEEETLDLFPAPGPRAPVLVFIHGGWWRSLDKSDHSFIAPAFVRRGVTVVVPNYTLCPKASIAEIALQMVRAVAWTARHVEGLGGDPRRIVVAGHSAGGHLAAMLACCRWREVGPDLHERTVQGVLSISGLYDLEPVSRTPFLKADLRLTPQDVLRLSPAGFPAPAVPLAAVVGADESEEFRRQNALIRSAWGPRAVPVCEEIPGRHHLDVLDTLADPAGRLHALALELLGVR</sequence>
<evidence type="ECO:0000313" key="4">
    <source>
        <dbReference type="Proteomes" id="UP000239406"/>
    </source>
</evidence>
<evidence type="ECO:0000313" key="3">
    <source>
        <dbReference type="EMBL" id="PPE69460.1"/>
    </source>
</evidence>
<evidence type="ECO:0000256" key="1">
    <source>
        <dbReference type="ARBA" id="ARBA00022801"/>
    </source>
</evidence>
<dbReference type="Pfam" id="PF20434">
    <property type="entry name" value="BD-FAE"/>
    <property type="match status" value="1"/>
</dbReference>
<dbReference type="PANTHER" id="PTHR48081">
    <property type="entry name" value="AB HYDROLASE SUPERFAMILY PROTEIN C4A8.06C"/>
    <property type="match status" value="1"/>
</dbReference>
<dbReference type="InterPro" id="IPR029058">
    <property type="entry name" value="AB_hydrolase_fold"/>
</dbReference>
<accession>A0A2S5T399</accession>
<protein>
    <submittedName>
        <fullName evidence="3">Esterase</fullName>
    </submittedName>
</protein>
<dbReference type="Gene3D" id="3.40.50.1820">
    <property type="entry name" value="alpha/beta hydrolase"/>
    <property type="match status" value="1"/>
</dbReference>
<keyword evidence="4" id="KW-1185">Reference proteome</keyword>
<dbReference type="SUPFAM" id="SSF53474">
    <property type="entry name" value="alpha/beta-Hydrolases"/>
    <property type="match status" value="1"/>
</dbReference>
<dbReference type="PANTHER" id="PTHR48081:SF33">
    <property type="entry name" value="KYNURENINE FORMAMIDASE"/>
    <property type="match status" value="1"/>
</dbReference>
<dbReference type="RefSeq" id="WP_104357987.1">
    <property type="nucleotide sequence ID" value="NZ_CP064338.1"/>
</dbReference>
<feature type="domain" description="BD-FAE-like" evidence="2">
    <location>
        <begin position="67"/>
        <end position="190"/>
    </location>
</feature>
<dbReference type="InterPro" id="IPR050300">
    <property type="entry name" value="GDXG_lipolytic_enzyme"/>
</dbReference>
<reference evidence="3 4" key="1">
    <citation type="submission" date="2018-02" db="EMBL/GenBank/DDBJ databases">
        <title>Reclassifiation of [Polyangium] brachysporum DSM 7029 as Guopingzhaonella breviflexa gen. nov., sp. nov., a member of the family Comamonadaceae.</title>
        <authorList>
            <person name="Tang B."/>
        </authorList>
    </citation>
    <scope>NUCLEOTIDE SEQUENCE [LARGE SCALE GENOMIC DNA]</scope>
    <source>
        <strain evidence="3 4">DSM 15344</strain>
    </source>
</reference>
<dbReference type="InterPro" id="IPR049492">
    <property type="entry name" value="BD-FAE-like_dom"/>
</dbReference>
<proteinExistence type="predicted"/>